<feature type="domain" description="PPM-type phosphatase" evidence="11">
    <location>
        <begin position="102"/>
        <end position="379"/>
    </location>
</feature>
<dbReference type="EC" id="3.1.3.16" evidence="3"/>
<evidence type="ECO:0000313" key="12">
    <source>
        <dbReference type="EMBL" id="KAF6173033.1"/>
    </source>
</evidence>
<dbReference type="Gene3D" id="3.60.40.10">
    <property type="entry name" value="PPM-type phosphatase domain"/>
    <property type="match status" value="1"/>
</dbReference>
<evidence type="ECO:0000256" key="9">
    <source>
        <dbReference type="RuleBase" id="RU003465"/>
    </source>
</evidence>
<comment type="cofactor">
    <cofactor evidence="2">
        <name>Mg(2+)</name>
        <dbReference type="ChEBI" id="CHEBI:18420"/>
    </cofactor>
</comment>
<keyword evidence="7 9" id="KW-0904">Protein phosphatase</keyword>
<gene>
    <name evidence="12" type="ORF">GIB67_006409</name>
</gene>
<dbReference type="InterPro" id="IPR036457">
    <property type="entry name" value="PPM-type-like_dom_sf"/>
</dbReference>
<organism evidence="12 13">
    <name type="scientific">Kingdonia uniflora</name>
    <dbReference type="NCBI Taxonomy" id="39325"/>
    <lineage>
        <taxon>Eukaryota</taxon>
        <taxon>Viridiplantae</taxon>
        <taxon>Streptophyta</taxon>
        <taxon>Embryophyta</taxon>
        <taxon>Tracheophyta</taxon>
        <taxon>Spermatophyta</taxon>
        <taxon>Magnoliopsida</taxon>
        <taxon>Ranunculales</taxon>
        <taxon>Circaeasteraceae</taxon>
        <taxon>Kingdonia</taxon>
    </lineage>
</organism>
<accession>A0A7J7P147</accession>
<comment type="similarity">
    <text evidence="9">Belongs to the PP2C family.</text>
</comment>
<dbReference type="PROSITE" id="PS51746">
    <property type="entry name" value="PPM_2"/>
    <property type="match status" value="1"/>
</dbReference>
<dbReference type="PROSITE" id="PS01032">
    <property type="entry name" value="PPM_1"/>
    <property type="match status" value="1"/>
</dbReference>
<dbReference type="GO" id="GO:0004722">
    <property type="term" value="F:protein serine/threonine phosphatase activity"/>
    <property type="evidence" value="ECO:0007669"/>
    <property type="project" value="UniProtKB-EC"/>
</dbReference>
<dbReference type="CDD" id="cd00143">
    <property type="entry name" value="PP2Cc"/>
    <property type="match status" value="1"/>
</dbReference>
<evidence type="ECO:0000256" key="2">
    <source>
        <dbReference type="ARBA" id="ARBA00001946"/>
    </source>
</evidence>
<evidence type="ECO:0000256" key="10">
    <source>
        <dbReference type="SAM" id="MobiDB-lite"/>
    </source>
</evidence>
<keyword evidence="8" id="KW-0464">Manganese</keyword>
<dbReference type="AlphaFoldDB" id="A0A7J7P147"/>
<feature type="region of interest" description="Disordered" evidence="10">
    <location>
        <begin position="334"/>
        <end position="353"/>
    </location>
</feature>
<evidence type="ECO:0000259" key="11">
    <source>
        <dbReference type="PROSITE" id="PS51746"/>
    </source>
</evidence>
<feature type="compositionally biased region" description="Low complexity" evidence="10">
    <location>
        <begin position="337"/>
        <end position="346"/>
    </location>
</feature>
<comment type="cofactor">
    <cofactor evidence="1">
        <name>Mn(2+)</name>
        <dbReference type="ChEBI" id="CHEBI:29035"/>
    </cofactor>
</comment>
<dbReference type="OrthoDB" id="10264738at2759"/>
<keyword evidence="5 9" id="KW-0378">Hydrolase</keyword>
<dbReference type="Pfam" id="PF00481">
    <property type="entry name" value="PP2C"/>
    <property type="match status" value="1"/>
</dbReference>
<comment type="caution">
    <text evidence="12">The sequence shown here is derived from an EMBL/GenBank/DDBJ whole genome shotgun (WGS) entry which is preliminary data.</text>
</comment>
<keyword evidence="6" id="KW-0460">Magnesium</keyword>
<evidence type="ECO:0000256" key="4">
    <source>
        <dbReference type="ARBA" id="ARBA00022723"/>
    </source>
</evidence>
<evidence type="ECO:0000313" key="13">
    <source>
        <dbReference type="Proteomes" id="UP000541444"/>
    </source>
</evidence>
<dbReference type="InterPro" id="IPR015655">
    <property type="entry name" value="PP2C"/>
</dbReference>
<dbReference type="SUPFAM" id="SSF81606">
    <property type="entry name" value="PP2C-like"/>
    <property type="match status" value="1"/>
</dbReference>
<dbReference type="GO" id="GO:0046872">
    <property type="term" value="F:metal ion binding"/>
    <property type="evidence" value="ECO:0007669"/>
    <property type="project" value="UniProtKB-KW"/>
</dbReference>
<dbReference type="PANTHER" id="PTHR47992">
    <property type="entry name" value="PROTEIN PHOSPHATASE"/>
    <property type="match status" value="1"/>
</dbReference>
<evidence type="ECO:0000256" key="6">
    <source>
        <dbReference type="ARBA" id="ARBA00022842"/>
    </source>
</evidence>
<keyword evidence="4" id="KW-0479">Metal-binding</keyword>
<proteinExistence type="inferred from homology"/>
<dbReference type="Proteomes" id="UP000541444">
    <property type="component" value="Unassembled WGS sequence"/>
</dbReference>
<dbReference type="InterPro" id="IPR000222">
    <property type="entry name" value="PP2C_BS"/>
</dbReference>
<dbReference type="SMART" id="SM00332">
    <property type="entry name" value="PP2Cc"/>
    <property type="match status" value="1"/>
</dbReference>
<evidence type="ECO:0000256" key="5">
    <source>
        <dbReference type="ARBA" id="ARBA00022801"/>
    </source>
</evidence>
<protein>
    <recommendedName>
        <fullName evidence="3">protein-serine/threonine phosphatase</fullName>
        <ecNumber evidence="3">3.1.3.16</ecNumber>
    </recommendedName>
</protein>
<feature type="region of interest" description="Disordered" evidence="10">
    <location>
        <begin position="56"/>
        <end position="106"/>
    </location>
</feature>
<keyword evidence="13" id="KW-1185">Reference proteome</keyword>
<evidence type="ECO:0000256" key="1">
    <source>
        <dbReference type="ARBA" id="ARBA00001936"/>
    </source>
</evidence>
<name>A0A7J7P147_9MAGN</name>
<dbReference type="InterPro" id="IPR001932">
    <property type="entry name" value="PPM-type_phosphatase-like_dom"/>
</dbReference>
<evidence type="ECO:0000256" key="7">
    <source>
        <dbReference type="ARBA" id="ARBA00022912"/>
    </source>
</evidence>
<feature type="compositionally biased region" description="Low complexity" evidence="10">
    <location>
        <begin position="59"/>
        <end position="90"/>
    </location>
</feature>
<evidence type="ECO:0000256" key="3">
    <source>
        <dbReference type="ARBA" id="ARBA00013081"/>
    </source>
</evidence>
<reference evidence="12 13" key="1">
    <citation type="journal article" date="2020" name="IScience">
        <title>Genome Sequencing of the Endangered Kingdonia uniflora (Circaeasteraceae, Ranunculales) Reveals Potential Mechanisms of Evolutionary Specialization.</title>
        <authorList>
            <person name="Sun Y."/>
            <person name="Deng T."/>
            <person name="Zhang A."/>
            <person name="Moore M.J."/>
            <person name="Landis J.B."/>
            <person name="Lin N."/>
            <person name="Zhang H."/>
            <person name="Zhang X."/>
            <person name="Huang J."/>
            <person name="Zhang X."/>
            <person name="Sun H."/>
            <person name="Wang H."/>
        </authorList>
    </citation>
    <scope>NUCLEOTIDE SEQUENCE [LARGE SCALE GENOMIC DNA]</scope>
    <source>
        <strain evidence="12">TB1705</strain>
        <tissue evidence="12">Leaf</tissue>
    </source>
</reference>
<dbReference type="FunFam" id="3.60.40.10:FF:000041">
    <property type="entry name" value="Protein phosphatase 2C 51"/>
    <property type="match status" value="1"/>
</dbReference>
<sequence>MFASESSVSGKIDVLHIKRAKQARRRRLEIQRLKSIGEEFVNLNRRFCYSSTQRDEVSSSDSSCLTSSSSSSDSGSVPAPAPASASASADKNSREEEMRSPPYGTVSVCGRRRAMEDAVTVVKGLLSSKLFDFFAVYDGHGGDGVAHVCRDRLHRILELEMESKVVGVAEVEVNWVELMTCCFLKVDEEVHGRGEEVEDFKSIGSTAVVAVVGNDKVVVANCGDSRAVLSRAGVAMPLSCDHKPDRPDEMQRVEDAGGRVINWNGWRVLGVLATSRSIGDHYLKDYVISVPEVTVTDRTENDEFLILASDGLWDVMTNEVACEVVRRCFRGRMGRASPSSHNSATSSGGGGPGEAAAVLAELAMARGSKDNISVVVVELQKSNGSSG</sequence>
<dbReference type="EMBL" id="JACGCM010000375">
    <property type="protein sequence ID" value="KAF6173033.1"/>
    <property type="molecule type" value="Genomic_DNA"/>
</dbReference>
<evidence type="ECO:0000256" key="8">
    <source>
        <dbReference type="ARBA" id="ARBA00023211"/>
    </source>
</evidence>